<comment type="caution">
    <text evidence="2">The sequence shown here is derived from an EMBL/GenBank/DDBJ whole genome shotgun (WGS) entry which is preliminary data.</text>
</comment>
<evidence type="ECO:0008006" key="4">
    <source>
        <dbReference type="Google" id="ProtNLM"/>
    </source>
</evidence>
<evidence type="ECO:0000313" key="3">
    <source>
        <dbReference type="Proteomes" id="UP000612808"/>
    </source>
</evidence>
<keyword evidence="1" id="KW-0472">Membrane</keyword>
<evidence type="ECO:0000313" key="2">
    <source>
        <dbReference type="EMBL" id="GID15993.1"/>
    </source>
</evidence>
<name>A0A8J3JJ82_9ACTN</name>
<dbReference type="EMBL" id="BOMB01000050">
    <property type="protein sequence ID" value="GID15993.1"/>
    <property type="molecule type" value="Genomic_DNA"/>
</dbReference>
<organism evidence="2 3">
    <name type="scientific">Actinocatenispora rupis</name>
    <dbReference type="NCBI Taxonomy" id="519421"/>
    <lineage>
        <taxon>Bacteria</taxon>
        <taxon>Bacillati</taxon>
        <taxon>Actinomycetota</taxon>
        <taxon>Actinomycetes</taxon>
        <taxon>Micromonosporales</taxon>
        <taxon>Micromonosporaceae</taxon>
        <taxon>Actinocatenispora</taxon>
    </lineage>
</organism>
<dbReference type="Gene3D" id="2.160.20.80">
    <property type="entry name" value="E3 ubiquitin-protein ligase SopA"/>
    <property type="match status" value="1"/>
</dbReference>
<proteinExistence type="predicted"/>
<feature type="transmembrane region" description="Helical" evidence="1">
    <location>
        <begin position="9"/>
        <end position="28"/>
    </location>
</feature>
<keyword evidence="1" id="KW-1133">Transmembrane helix</keyword>
<accession>A0A8J3JJ82</accession>
<keyword evidence="1" id="KW-0812">Transmembrane</keyword>
<reference evidence="2" key="1">
    <citation type="submission" date="2021-01" db="EMBL/GenBank/DDBJ databases">
        <title>Whole genome shotgun sequence of Actinocatenispora rupis NBRC 107355.</title>
        <authorList>
            <person name="Komaki H."/>
            <person name="Tamura T."/>
        </authorList>
    </citation>
    <scope>NUCLEOTIDE SEQUENCE</scope>
    <source>
        <strain evidence="2">NBRC 107355</strain>
    </source>
</reference>
<keyword evidence="3" id="KW-1185">Reference proteome</keyword>
<dbReference type="Proteomes" id="UP000612808">
    <property type="component" value="Unassembled WGS sequence"/>
</dbReference>
<protein>
    <recommendedName>
        <fullName evidence="4">Pentapeptide repeat-containing protein</fullName>
    </recommendedName>
</protein>
<evidence type="ECO:0000256" key="1">
    <source>
        <dbReference type="SAM" id="Phobius"/>
    </source>
</evidence>
<dbReference type="AlphaFoldDB" id="A0A8J3JJ82"/>
<sequence length="345" mass="36313">MRLRFGAQLALFVLLGAGVLVGSGWLLLHGLGGALHLGNLGASEQLDIVKIAMSVVAGVGAVIALTVAYRKQQLGEASEARAEATHHREEIKLFTERFGACVAQLGNDSPAVRLGGAYALAHLADDWESGRQTCIDVLCAQLRMPCAADQPDEPDTHAAFLSQREVRHTMWRLIGNHLRPGASRQSWCGHDFDFSGALVDGADLRGAVFSSGSVSFVAATFSDGVVDLRDAVFCGADVMFSGARFCGGIINATDATFSAGNVEFLYTQVISGAIKFDGARFIGAAVQFPFTQLLGGEVDFSQSHITAGSIDFAAVDFRGGTVDFSFASIDGGVATLVSQVFIAAF</sequence>
<feature type="transmembrane region" description="Helical" evidence="1">
    <location>
        <begin position="48"/>
        <end position="69"/>
    </location>
</feature>
<gene>
    <name evidence="2" type="ORF">Aru02nite_68820</name>
</gene>